<evidence type="ECO:0000313" key="13">
    <source>
        <dbReference type="Proteomes" id="UP000198546"/>
    </source>
</evidence>
<organism evidence="12 13">
    <name type="scientific">Auraticoccus monumenti</name>
    <dbReference type="NCBI Taxonomy" id="675864"/>
    <lineage>
        <taxon>Bacteria</taxon>
        <taxon>Bacillati</taxon>
        <taxon>Actinomycetota</taxon>
        <taxon>Actinomycetes</taxon>
        <taxon>Propionibacteriales</taxon>
        <taxon>Propionibacteriaceae</taxon>
        <taxon>Auraticoccus</taxon>
    </lineage>
</organism>
<keyword evidence="13" id="KW-1185">Reference proteome</keyword>
<comment type="similarity">
    <text evidence="1 8">Belongs to the peptidase M4 family.</text>
</comment>
<sequence>MPEPAVPPRRPQGIVPPWLIQRLVDHPSERVAQVARHTLRADAAFRSEPRPGLRSLGGALPRASAPTGPAAPDRRVSDARNGTQLPGEPVRAEGGPATGDAAADEAYDGLGSTWELFWSAFGRNALDGVGGPLLATVHYGESYDNAFWDGTQMVFGDGDGEVFNRFTLSLDVIGHELAHGVTERTAQLVYQGQAGALNESVSDVFGSLVRQQVLGQTADQADWLIGADLFTDQVQGVALRSMKAPGTAYDDDVLGKDPQPATMADYVETSEDNGGVHINSGIPNHAFYLAATAIGGQAWEAPGQIWYDVLTGGRLPADADFEGFAALTVEAATARFGAGSVEAEAVAGAWEQVGVAAAPSAPVDVLEPVPLGPGPIDPVPTPGPTPSEPFPPGPSQPVPSPDPTPGEPMPSGDPAPVPPAPPSGPAPDGSPGPQHDPGEQPVELIRSGGVAGTTRRARFVPNELDPPDAAEWRTLLVERSFWIDLPAPEATADDFTYRVIATEVELDTTFGERALPDPVRGLVHRTLRHGG</sequence>
<dbReference type="EMBL" id="LT629688">
    <property type="protein sequence ID" value="SDE69483.1"/>
    <property type="molecule type" value="Genomic_DNA"/>
</dbReference>
<dbReference type="PANTHER" id="PTHR43579:SF1">
    <property type="entry name" value="NEUTRAL METALLOPROTEINASE"/>
    <property type="match status" value="1"/>
</dbReference>
<keyword evidence="8" id="KW-0964">Secreted</keyword>
<dbReference type="InterPro" id="IPR001570">
    <property type="entry name" value="Peptidase_M4_C_domain"/>
</dbReference>
<evidence type="ECO:0000259" key="10">
    <source>
        <dbReference type="Pfam" id="PF01447"/>
    </source>
</evidence>
<dbReference type="InterPro" id="IPR013856">
    <property type="entry name" value="Peptidase_M4_domain"/>
</dbReference>
<feature type="region of interest" description="Disordered" evidence="9">
    <location>
        <begin position="366"/>
        <end position="442"/>
    </location>
</feature>
<evidence type="ECO:0000256" key="9">
    <source>
        <dbReference type="SAM" id="MobiDB-lite"/>
    </source>
</evidence>
<dbReference type="InterPro" id="IPR027268">
    <property type="entry name" value="Peptidase_M4/M1_CTD_sf"/>
</dbReference>
<feature type="compositionally biased region" description="Basic and acidic residues" evidence="9">
    <location>
        <begin position="42"/>
        <end position="51"/>
    </location>
</feature>
<dbReference type="GO" id="GO:0046872">
    <property type="term" value="F:metal ion binding"/>
    <property type="evidence" value="ECO:0007669"/>
    <property type="project" value="UniProtKB-UniRule"/>
</dbReference>
<dbReference type="InterPro" id="IPR023612">
    <property type="entry name" value="Peptidase_M4"/>
</dbReference>
<accession>A0A1G7F0L0</accession>
<evidence type="ECO:0000256" key="8">
    <source>
        <dbReference type="RuleBase" id="RU366073"/>
    </source>
</evidence>
<dbReference type="RefSeq" id="WP_090596056.1">
    <property type="nucleotide sequence ID" value="NZ_LT629688.1"/>
</dbReference>
<reference evidence="12 13" key="1">
    <citation type="submission" date="2016-10" db="EMBL/GenBank/DDBJ databases">
        <authorList>
            <person name="de Groot N.N."/>
        </authorList>
    </citation>
    <scope>NUCLEOTIDE SEQUENCE [LARGE SCALE GENOMIC DNA]</scope>
    <source>
        <strain evidence="12 13">MON 2.2</strain>
    </source>
</reference>
<feature type="active site" evidence="7">
    <location>
        <position position="176"/>
    </location>
</feature>
<keyword evidence="4 8" id="KW-0378">Hydrolase</keyword>
<dbReference type="AlphaFoldDB" id="A0A1G7F0L0"/>
<comment type="subcellular location">
    <subcellularLocation>
        <location evidence="8">Secreted</location>
    </subcellularLocation>
</comment>
<dbReference type="InterPro" id="IPR049457">
    <property type="entry name" value="Emfourin"/>
</dbReference>
<dbReference type="GO" id="GO:0004222">
    <property type="term" value="F:metalloendopeptidase activity"/>
    <property type="evidence" value="ECO:0007669"/>
    <property type="project" value="UniProtKB-UniRule"/>
</dbReference>
<dbReference type="CDD" id="cd09597">
    <property type="entry name" value="M4_TLP"/>
    <property type="match status" value="1"/>
</dbReference>
<dbReference type="Pfam" id="PF20242">
    <property type="entry name" value="Emfourin"/>
    <property type="match status" value="1"/>
</dbReference>
<protein>
    <recommendedName>
        <fullName evidence="8">Neutral metalloproteinase</fullName>
        <ecNumber evidence="8">3.4.24.-</ecNumber>
    </recommendedName>
</protein>
<keyword evidence="2 8" id="KW-0645">Protease</keyword>
<comment type="cofactor">
    <cofactor evidence="8">
        <name>Zn(2+)</name>
        <dbReference type="ChEBI" id="CHEBI:29105"/>
    </cofactor>
</comment>
<gene>
    <name evidence="12" type="ORF">SAMN04489747_4108</name>
</gene>
<evidence type="ECO:0000256" key="2">
    <source>
        <dbReference type="ARBA" id="ARBA00022670"/>
    </source>
</evidence>
<dbReference type="PANTHER" id="PTHR43579">
    <property type="match status" value="1"/>
</dbReference>
<evidence type="ECO:0000259" key="11">
    <source>
        <dbReference type="Pfam" id="PF02868"/>
    </source>
</evidence>
<feature type="domain" description="Peptidase M4" evidence="10">
    <location>
        <begin position="100"/>
        <end position="183"/>
    </location>
</feature>
<feature type="active site" description="Proton donor" evidence="7">
    <location>
        <position position="277"/>
    </location>
</feature>
<dbReference type="Gene3D" id="1.10.390.10">
    <property type="entry name" value="Neutral Protease Domain 2"/>
    <property type="match status" value="1"/>
</dbReference>
<evidence type="ECO:0000313" key="12">
    <source>
        <dbReference type="EMBL" id="SDE69483.1"/>
    </source>
</evidence>
<evidence type="ECO:0000256" key="5">
    <source>
        <dbReference type="ARBA" id="ARBA00022833"/>
    </source>
</evidence>
<feature type="compositionally biased region" description="Pro residues" evidence="9">
    <location>
        <begin position="370"/>
        <end position="430"/>
    </location>
</feature>
<keyword evidence="5 8" id="KW-0862">Zinc</keyword>
<evidence type="ECO:0000256" key="1">
    <source>
        <dbReference type="ARBA" id="ARBA00009388"/>
    </source>
</evidence>
<feature type="domain" description="Peptidase M4 C-terminal" evidence="11">
    <location>
        <begin position="186"/>
        <end position="355"/>
    </location>
</feature>
<dbReference type="GO" id="GO:0006508">
    <property type="term" value="P:proteolysis"/>
    <property type="evidence" value="ECO:0007669"/>
    <property type="project" value="UniProtKB-KW"/>
</dbReference>
<keyword evidence="3" id="KW-0479">Metal-binding</keyword>
<dbReference type="OrthoDB" id="291295at2"/>
<comment type="function">
    <text evidence="8">Extracellular zinc metalloprotease.</text>
</comment>
<dbReference type="InterPro" id="IPR052759">
    <property type="entry name" value="Metalloprotease_M4"/>
</dbReference>
<evidence type="ECO:0000256" key="3">
    <source>
        <dbReference type="ARBA" id="ARBA00022723"/>
    </source>
</evidence>
<evidence type="ECO:0000256" key="6">
    <source>
        <dbReference type="ARBA" id="ARBA00023049"/>
    </source>
</evidence>
<feature type="region of interest" description="Disordered" evidence="9">
    <location>
        <begin position="42"/>
        <end position="104"/>
    </location>
</feature>
<dbReference type="STRING" id="675864.SAMN04489747_4108"/>
<evidence type="ECO:0000256" key="4">
    <source>
        <dbReference type="ARBA" id="ARBA00022801"/>
    </source>
</evidence>
<dbReference type="Pfam" id="PF01447">
    <property type="entry name" value="Peptidase_M4"/>
    <property type="match status" value="1"/>
</dbReference>
<dbReference type="SUPFAM" id="SSF55486">
    <property type="entry name" value="Metalloproteases ('zincins'), catalytic domain"/>
    <property type="match status" value="1"/>
</dbReference>
<keyword evidence="6 8" id="KW-0482">Metalloprotease</keyword>
<dbReference type="GO" id="GO:0005576">
    <property type="term" value="C:extracellular region"/>
    <property type="evidence" value="ECO:0007669"/>
    <property type="project" value="UniProtKB-SubCell"/>
</dbReference>
<evidence type="ECO:0000256" key="7">
    <source>
        <dbReference type="PIRSR" id="PIRSR623612-1"/>
    </source>
</evidence>
<name>A0A1G7F0L0_9ACTN</name>
<dbReference type="Proteomes" id="UP000198546">
    <property type="component" value="Chromosome i"/>
</dbReference>
<dbReference type="EC" id="3.4.24.-" evidence="8"/>
<dbReference type="PRINTS" id="PR00730">
    <property type="entry name" value="THERMOLYSIN"/>
</dbReference>
<proteinExistence type="inferred from homology"/>
<dbReference type="Pfam" id="PF02868">
    <property type="entry name" value="Peptidase_M4_C"/>
    <property type="match status" value="1"/>
</dbReference>
<dbReference type="Gene3D" id="3.10.170.10">
    <property type="match status" value="1"/>
</dbReference>